<proteinExistence type="predicted"/>
<gene>
    <name evidence="8" type="ORF">GF339_23880</name>
</gene>
<evidence type="ECO:0000256" key="3">
    <source>
        <dbReference type="ARBA" id="ARBA00022475"/>
    </source>
</evidence>
<organism evidence="8 9">
    <name type="scientific">candidate division KSB3 bacterium</name>
    <dbReference type="NCBI Taxonomy" id="2044937"/>
    <lineage>
        <taxon>Bacteria</taxon>
        <taxon>candidate division KSB3</taxon>
    </lineage>
</organism>
<dbReference type="GO" id="GO:0005886">
    <property type="term" value="C:plasma membrane"/>
    <property type="evidence" value="ECO:0007669"/>
    <property type="project" value="UniProtKB-SubCell"/>
</dbReference>
<dbReference type="GO" id="GO:0042910">
    <property type="term" value="F:xenobiotic transmembrane transporter activity"/>
    <property type="evidence" value="ECO:0007669"/>
    <property type="project" value="InterPro"/>
</dbReference>
<feature type="transmembrane region" description="Helical" evidence="7">
    <location>
        <begin position="168"/>
        <end position="188"/>
    </location>
</feature>
<evidence type="ECO:0000313" key="9">
    <source>
        <dbReference type="Proteomes" id="UP000649604"/>
    </source>
</evidence>
<feature type="transmembrane region" description="Helical" evidence="7">
    <location>
        <begin position="286"/>
        <end position="303"/>
    </location>
</feature>
<keyword evidence="4 7" id="KW-0812">Transmembrane</keyword>
<feature type="transmembrane region" description="Helical" evidence="7">
    <location>
        <begin position="56"/>
        <end position="81"/>
    </location>
</feature>
<dbReference type="Pfam" id="PF01554">
    <property type="entry name" value="MatE"/>
    <property type="match status" value="2"/>
</dbReference>
<evidence type="ECO:0000256" key="2">
    <source>
        <dbReference type="ARBA" id="ARBA00022448"/>
    </source>
</evidence>
<keyword evidence="3" id="KW-1003">Cell membrane</keyword>
<reference evidence="8" key="1">
    <citation type="submission" date="2019-11" db="EMBL/GenBank/DDBJ databases">
        <title>Microbial mats filling the niche in hypersaline microbial mats.</title>
        <authorList>
            <person name="Wong H.L."/>
            <person name="Macleod F.I."/>
            <person name="White R.A. III"/>
            <person name="Burns B.P."/>
        </authorList>
    </citation>
    <scope>NUCLEOTIDE SEQUENCE</scope>
    <source>
        <strain evidence="8">Rbin_158</strain>
    </source>
</reference>
<feature type="transmembrane region" description="Helical" evidence="7">
    <location>
        <begin position="419"/>
        <end position="438"/>
    </location>
</feature>
<accession>A0A9D5Q873</accession>
<feature type="transmembrane region" description="Helical" evidence="7">
    <location>
        <begin position="194"/>
        <end position="215"/>
    </location>
</feature>
<dbReference type="AlphaFoldDB" id="A0A9D5Q873"/>
<keyword evidence="5 7" id="KW-1133">Transmembrane helix</keyword>
<dbReference type="PIRSF" id="PIRSF006603">
    <property type="entry name" value="DinF"/>
    <property type="match status" value="1"/>
</dbReference>
<dbReference type="PANTHER" id="PTHR43549">
    <property type="entry name" value="MULTIDRUG RESISTANCE PROTEIN YPNP-RELATED"/>
    <property type="match status" value="1"/>
</dbReference>
<dbReference type="EMBL" id="WJJP01000769">
    <property type="protein sequence ID" value="MBD3327644.1"/>
    <property type="molecule type" value="Genomic_DNA"/>
</dbReference>
<dbReference type="InterPro" id="IPR048279">
    <property type="entry name" value="MdtK-like"/>
</dbReference>
<dbReference type="PANTHER" id="PTHR43549:SF3">
    <property type="entry name" value="MULTIDRUG RESISTANCE PROTEIN YPNP-RELATED"/>
    <property type="match status" value="1"/>
</dbReference>
<evidence type="ECO:0000256" key="4">
    <source>
        <dbReference type="ARBA" id="ARBA00022692"/>
    </source>
</evidence>
<dbReference type="CDD" id="cd13145">
    <property type="entry name" value="MATE_like_5"/>
    <property type="match status" value="1"/>
</dbReference>
<dbReference type="InterPro" id="IPR002528">
    <property type="entry name" value="MATE_fam"/>
</dbReference>
<dbReference type="InterPro" id="IPR052031">
    <property type="entry name" value="Membrane_Transporter-Flippase"/>
</dbReference>
<feature type="transmembrane region" description="Helical" evidence="7">
    <location>
        <begin position="388"/>
        <end position="413"/>
    </location>
</feature>
<protein>
    <submittedName>
        <fullName evidence="8">MATE family efflux transporter</fullName>
    </submittedName>
</protein>
<comment type="subcellular location">
    <subcellularLocation>
        <location evidence="1">Cell membrane</location>
        <topology evidence="1">Multi-pass membrane protein</topology>
    </subcellularLocation>
</comment>
<evidence type="ECO:0000256" key="5">
    <source>
        <dbReference type="ARBA" id="ARBA00022989"/>
    </source>
</evidence>
<keyword evidence="2" id="KW-0813">Transport</keyword>
<feature type="transmembrane region" description="Helical" evidence="7">
    <location>
        <begin position="249"/>
        <end position="266"/>
    </location>
</feature>
<feature type="transmembrane region" description="Helical" evidence="7">
    <location>
        <begin position="363"/>
        <end position="381"/>
    </location>
</feature>
<evidence type="ECO:0000256" key="1">
    <source>
        <dbReference type="ARBA" id="ARBA00004651"/>
    </source>
</evidence>
<dbReference type="Proteomes" id="UP000649604">
    <property type="component" value="Unassembled WGS sequence"/>
</dbReference>
<name>A0A9D5Q873_9BACT</name>
<feature type="transmembrane region" description="Helical" evidence="7">
    <location>
        <begin position="93"/>
        <end position="114"/>
    </location>
</feature>
<feature type="transmembrane region" description="Helical" evidence="7">
    <location>
        <begin position="134"/>
        <end position="156"/>
    </location>
</feature>
<feature type="transmembrane region" description="Helical" evidence="7">
    <location>
        <begin position="324"/>
        <end position="343"/>
    </location>
</feature>
<feature type="transmembrane region" description="Helical" evidence="7">
    <location>
        <begin position="12"/>
        <end position="36"/>
    </location>
</feature>
<evidence type="ECO:0000313" key="8">
    <source>
        <dbReference type="EMBL" id="MBD3327644.1"/>
    </source>
</evidence>
<evidence type="ECO:0000256" key="6">
    <source>
        <dbReference type="ARBA" id="ARBA00023136"/>
    </source>
</evidence>
<sequence length="449" mass="49059">MQKPSDLTTAPIPALIRQIAIPASIGFFFNTMYNVVDTYFAGLISTQVLAALSLSFPVFFLIIAMGNGFATGTTALIGAALGASNEKEAQSYAVQGLTFGIIVGLLLTAVGLSASPFIFRLLGASDAYLQDCLLYMNTIFAGAVFFLVIYMLNAILNAQGNTRTFRNFLIVAFFLNVGLDPWFIYGGAGVPAMGIRGVAIATVLIHIIGSVYLAIRVYQTGLLSGVKWRAAIPQFKPFKDIAYQGFPSSLNYMTIALGIFVITYFLSNFGKEAVAAYGVAIRIEQIALLPTIGLNIATLSIVAQNYGAAFFDRMILTLKQSLKYGAVVSGIGTVCVFVFGKYLMTLFTDDARVIQMGTTYLKIDAFVLYAYVVLFVNVSTLQGMKRPMFALVIGVYRQILAPFAVFYLLAYVLKLEVLGIWWGIFVVTWSAAVIAFFYTRRVLRPWMPT</sequence>
<keyword evidence="6 7" id="KW-0472">Membrane</keyword>
<evidence type="ECO:0000256" key="7">
    <source>
        <dbReference type="SAM" id="Phobius"/>
    </source>
</evidence>
<dbReference type="NCBIfam" id="TIGR00797">
    <property type="entry name" value="matE"/>
    <property type="match status" value="1"/>
</dbReference>
<comment type="caution">
    <text evidence="8">The sequence shown here is derived from an EMBL/GenBank/DDBJ whole genome shotgun (WGS) entry which is preliminary data.</text>
</comment>
<dbReference type="GO" id="GO:0015297">
    <property type="term" value="F:antiporter activity"/>
    <property type="evidence" value="ECO:0007669"/>
    <property type="project" value="InterPro"/>
</dbReference>